<reference evidence="3 5" key="2">
    <citation type="submission" date="2018-02" db="EMBL/GenBank/DDBJ databases">
        <title>Bacteriophage NCPPB3778 and a type I-E CRISPR drive the evolution of the US Biological Select Agent, Rathayibacter toxicus.</title>
        <authorList>
            <person name="Davis E.W.II."/>
            <person name="Tabima J.F."/>
            <person name="Weisberg A.J."/>
            <person name="Lopes L.D."/>
            <person name="Wiseman M.S."/>
            <person name="Wiseman M.S."/>
            <person name="Pupko T."/>
            <person name="Belcher M.S."/>
            <person name="Sechler A.J."/>
            <person name="Tancos M.A."/>
            <person name="Schroeder B.K."/>
            <person name="Murray T.D."/>
            <person name="Luster D.G."/>
            <person name="Schneider W.L."/>
            <person name="Rogers E."/>
            <person name="Andreote F.D."/>
            <person name="Grunwald N.J."/>
            <person name="Putnam M.L."/>
            <person name="Chang J.H."/>
        </authorList>
    </citation>
    <scope>NUCLEOTIDE SEQUENCE [LARGE SCALE GENOMIC DNA]</scope>
    <source>
        <strain evidence="3 5">FH99</strain>
    </source>
</reference>
<gene>
    <name evidence="3" type="ORF">C5C51_02370</name>
    <name evidence="2" type="ORF">VT73_03620</name>
</gene>
<feature type="region of interest" description="Disordered" evidence="1">
    <location>
        <begin position="78"/>
        <end position="110"/>
    </location>
</feature>
<dbReference type="KEGG" id="rtx:TI83_02595"/>
<dbReference type="KEGG" id="rtc:APU90_03875"/>
<dbReference type="RefSeq" id="WP_027692601.1">
    <property type="nucleotide sequence ID" value="NZ_CP010848.1"/>
</dbReference>
<protein>
    <submittedName>
        <fullName evidence="2">Uncharacterized protein</fullName>
    </submittedName>
</protein>
<sequence>MIAGLVALLIRGDGLVDALSQPVSYSTLFVLFLGILLSTALHEVGHGLVLAAYGAAPNRVGVMLFSLMPAFFCLSRPRTGNSCSRTEETRESHVKPVDPAPSTVRAPTRA</sequence>
<keyword evidence="4" id="KW-1185">Reference proteome</keyword>
<evidence type="ECO:0000313" key="4">
    <source>
        <dbReference type="Proteomes" id="UP000052979"/>
    </source>
</evidence>
<proteinExistence type="predicted"/>
<dbReference type="AlphaFoldDB" id="A0A0C5BR77"/>
<comment type="caution">
    <text evidence="2">The sequence shown here is derived from an EMBL/GenBank/DDBJ whole genome shotgun (WGS) entry which is preliminary data.</text>
</comment>
<feature type="compositionally biased region" description="Basic and acidic residues" evidence="1">
    <location>
        <begin position="85"/>
        <end position="96"/>
    </location>
</feature>
<dbReference type="EMBL" id="LBFI01000024">
    <property type="protein sequence ID" value="KKM46161.1"/>
    <property type="molecule type" value="Genomic_DNA"/>
</dbReference>
<dbReference type="Proteomes" id="UP000237966">
    <property type="component" value="Unassembled WGS sequence"/>
</dbReference>
<dbReference type="Proteomes" id="UP000052979">
    <property type="component" value="Unassembled WGS sequence"/>
</dbReference>
<dbReference type="GeneID" id="93667846"/>
<reference evidence="2 4" key="1">
    <citation type="submission" date="2015-04" db="EMBL/GenBank/DDBJ databases">
        <title>Draft genome sequence of Rathayibacter toxicus strain FH-142 (AKA 70134 or CS 32), a Western Australian isolate.</title>
        <authorList>
            <consortium name="Consortium for Microbial Forensics and Genomics (microFORGE)"/>
            <person name="Knight B.M."/>
            <person name="Roberts D.P."/>
            <person name="Lin D."/>
            <person name="Hari K."/>
            <person name="Fletcher J."/>
            <person name="Melcher U."/>
            <person name="Blagden T."/>
            <person name="Luster D.G."/>
            <person name="Sechler A.J."/>
            <person name="Schneider W.L."/>
            <person name="Winegar R.A."/>
        </authorList>
    </citation>
    <scope>NUCLEOTIDE SEQUENCE [LARGE SCALE GENOMIC DNA]</scope>
    <source>
        <strain evidence="2 4">FH142</strain>
    </source>
</reference>
<organism evidence="2 4">
    <name type="scientific">Rathayibacter toxicus</name>
    <dbReference type="NCBI Taxonomy" id="145458"/>
    <lineage>
        <taxon>Bacteria</taxon>
        <taxon>Bacillati</taxon>
        <taxon>Actinomycetota</taxon>
        <taxon>Actinomycetes</taxon>
        <taxon>Micrococcales</taxon>
        <taxon>Microbacteriaceae</taxon>
        <taxon>Rathayibacter</taxon>
    </lineage>
</organism>
<dbReference type="EMBL" id="PSWU01000004">
    <property type="protein sequence ID" value="PPI16270.1"/>
    <property type="molecule type" value="Genomic_DNA"/>
</dbReference>
<accession>A0A0C5BR77</accession>
<dbReference type="STRING" id="145458.APU90_03875"/>
<name>A0A0C5BR77_9MICO</name>
<evidence type="ECO:0000313" key="5">
    <source>
        <dbReference type="Proteomes" id="UP000237966"/>
    </source>
</evidence>
<evidence type="ECO:0000313" key="3">
    <source>
        <dbReference type="EMBL" id="PPI16270.1"/>
    </source>
</evidence>
<dbReference type="PATRIC" id="fig|145458.7.peg.615"/>
<evidence type="ECO:0000313" key="2">
    <source>
        <dbReference type="EMBL" id="KKM46161.1"/>
    </source>
</evidence>
<dbReference type="OrthoDB" id="4640801at2"/>
<evidence type="ECO:0000256" key="1">
    <source>
        <dbReference type="SAM" id="MobiDB-lite"/>
    </source>
</evidence>